<dbReference type="Proteomes" id="UP000189370">
    <property type="component" value="Unassembled WGS sequence"/>
</dbReference>
<dbReference type="EMBL" id="LWLN01000001">
    <property type="protein sequence ID" value="OLZ39715.1"/>
    <property type="molecule type" value="Genomic_DNA"/>
</dbReference>
<reference evidence="2" key="1">
    <citation type="submission" date="2016-04" db="EMBL/GenBank/DDBJ databases">
        <authorList>
            <person name="Chen S.-C."/>
            <person name="Lai M.-C."/>
        </authorList>
    </citation>
    <scope>NUCLEOTIDE SEQUENCE [LARGE SCALE GENOMIC DNA]</scope>
    <source>
        <strain evidence="2">AB14</strain>
    </source>
</reference>
<protein>
    <submittedName>
        <fullName evidence="1">Uncharacterized protein</fullName>
    </submittedName>
</protein>
<gene>
    <name evidence="1" type="ORF">A6E15_01370</name>
</gene>
<keyword evidence="2" id="KW-1185">Reference proteome</keyword>
<comment type="caution">
    <text evidence="1">The sequence shown here is derived from an EMBL/GenBank/DDBJ whole genome shotgun (WGS) entry which is preliminary data.</text>
</comment>
<dbReference type="AlphaFoldDB" id="A0A1S8ASM0"/>
<organism evidence="1 2">
    <name type="scientific">Natrinema saccharevitans</name>
    <dbReference type="NCBI Taxonomy" id="301967"/>
    <lineage>
        <taxon>Archaea</taxon>
        <taxon>Methanobacteriati</taxon>
        <taxon>Methanobacteriota</taxon>
        <taxon>Stenosarchaea group</taxon>
        <taxon>Halobacteria</taxon>
        <taxon>Halobacteriales</taxon>
        <taxon>Natrialbaceae</taxon>
        <taxon>Natrinema</taxon>
    </lineage>
</organism>
<evidence type="ECO:0000313" key="2">
    <source>
        <dbReference type="Proteomes" id="UP000189370"/>
    </source>
</evidence>
<accession>A0A1S8ASM0</accession>
<sequence>MDIGVDVVRQQHRDRTDVIELAAVDDDGLGADVADRKRRRIPRVHPEIGNGPLVDTERAPTDLAGTAEKPSVHYTQPPGPFDAIGYHRLRSSERALANGPTDWSPKENRLGCVKGMHG</sequence>
<evidence type="ECO:0000313" key="1">
    <source>
        <dbReference type="EMBL" id="OLZ39715.1"/>
    </source>
</evidence>
<name>A0A1S8ASM0_9EURY</name>
<proteinExistence type="predicted"/>